<keyword evidence="4" id="KW-1185">Reference proteome</keyword>
<feature type="compositionally biased region" description="Basic and acidic residues" evidence="2">
    <location>
        <begin position="303"/>
        <end position="325"/>
    </location>
</feature>
<gene>
    <name evidence="3" type="ORF">HYC85_028500</name>
</gene>
<comment type="caution">
    <text evidence="3">The sequence shown here is derived from an EMBL/GenBank/DDBJ whole genome shotgun (WGS) entry which is preliminary data.</text>
</comment>
<feature type="coiled-coil region" evidence="1">
    <location>
        <begin position="803"/>
        <end position="830"/>
    </location>
</feature>
<dbReference type="Proteomes" id="UP000593564">
    <property type="component" value="Unassembled WGS sequence"/>
</dbReference>
<feature type="region of interest" description="Disordered" evidence="2">
    <location>
        <begin position="583"/>
        <end position="611"/>
    </location>
</feature>
<protein>
    <recommendedName>
        <fullName evidence="5">Aminotransferase-like plant mobile domain-containing protein</fullName>
    </recommendedName>
</protein>
<dbReference type="AlphaFoldDB" id="A0A7J7FVL6"/>
<proteinExistence type="predicted"/>
<reference evidence="4" key="1">
    <citation type="journal article" date="2020" name="Nat. Commun.">
        <title>Genome assembly of wild tea tree DASZ reveals pedigree and selection history of tea varieties.</title>
        <authorList>
            <person name="Zhang W."/>
            <person name="Zhang Y."/>
            <person name="Qiu H."/>
            <person name="Guo Y."/>
            <person name="Wan H."/>
            <person name="Zhang X."/>
            <person name="Scossa F."/>
            <person name="Alseekh S."/>
            <person name="Zhang Q."/>
            <person name="Wang P."/>
            <person name="Xu L."/>
            <person name="Schmidt M.H."/>
            <person name="Jia X."/>
            <person name="Li D."/>
            <person name="Zhu A."/>
            <person name="Guo F."/>
            <person name="Chen W."/>
            <person name="Ni D."/>
            <person name="Usadel B."/>
            <person name="Fernie A.R."/>
            <person name="Wen W."/>
        </authorList>
    </citation>
    <scope>NUCLEOTIDE SEQUENCE [LARGE SCALE GENOMIC DNA]</scope>
    <source>
        <strain evidence="4">cv. G240</strain>
    </source>
</reference>
<sequence>MASSSPKVPAPERVGSSLALKRLIDAECEKYKAGEKSAIDGRIFVPRHHEQQNYVLGPIFKEVLTELPTFYPRLVDQRLLYEGGLDWKNWRSNRPYRCWPTIRPEWQEWYDRIIPAKTLDLQELCLLDALRLSRSREQKSGSTALPDHRFRPFEASIGPAWLSHFLSDRLCALPIHKDMWASLLIPRELFIGTTNPRAYKCIAEPYCPAQFARQFGLTQGVPIPLCSNTNLTLTKRDLKVRKSRLEEATFKFMDDLATFEYIPFIPQGTFLKRYQSWWVSNMEVYLVEGDQKQKKQRLLEPEKKTIEVQEEGKEDAKDQEHESPLMRRKRVIDLSQEETTIREVEEEVIFKESEPQAEGVEKTIEEQTMPIQRKKRRKITVSSSEFDISPSNFDEDSDSETIAQAIGKRRKMTASTTTLIEDPLHEAAAKAVEQEHSKAIVVFERAEKRRQQQILRERAAAADALQRELARKQRTAGLYSLRSSPISTSASGTTTTTALTFPMRPSSISVEVDQMQNVRVVRIVLPLPKPIFDVPSLSPNIPASLFLGLKPYLPFLARDLSQSTFPSSLALFPSFTETPTAAPFPVAVDSSTEDTGSSSIHGSSPMPTSSPSSLDLLVAKTIEAAKDAPSVSPIPMQPFVSSTTTLSMPFMSRDEVDIFEGRLASLFDIPSTSPTSTAEAEPLALADSLLEIFKSSNKPFAPSVDLDTCLQLLTSFSRIPFEALQRPIIRNGFLQCCNIAEQSAMSVSSHLSQAAATIDFYLNICHAAKTADEKLAKDQSFVSQVHTEVSTLKEQHSFASHFRVQLLEKKAQLEEELAAVNQALVRTDKKLHITNQGLADRKEDMAVAIQLFPSLSNRKAIVQKQLKHCNDFWANLWHNVLDSL</sequence>
<feature type="region of interest" description="Disordered" evidence="2">
    <location>
        <begin position="303"/>
        <end position="326"/>
    </location>
</feature>
<keyword evidence="1" id="KW-0175">Coiled coil</keyword>
<reference evidence="3 4" key="2">
    <citation type="submission" date="2020-07" db="EMBL/GenBank/DDBJ databases">
        <title>Genome assembly of wild tea tree DASZ reveals pedigree and selection history of tea varieties.</title>
        <authorList>
            <person name="Zhang W."/>
        </authorList>
    </citation>
    <scope>NUCLEOTIDE SEQUENCE [LARGE SCALE GENOMIC DNA]</scope>
    <source>
        <strain evidence="4">cv. G240</strain>
        <tissue evidence="3">Leaf</tissue>
    </source>
</reference>
<dbReference type="EMBL" id="JACBKZ010000014">
    <property type="protein sequence ID" value="KAF5932329.1"/>
    <property type="molecule type" value="Genomic_DNA"/>
</dbReference>
<evidence type="ECO:0008006" key="5">
    <source>
        <dbReference type="Google" id="ProtNLM"/>
    </source>
</evidence>
<evidence type="ECO:0000313" key="3">
    <source>
        <dbReference type="EMBL" id="KAF5932329.1"/>
    </source>
</evidence>
<evidence type="ECO:0000256" key="1">
    <source>
        <dbReference type="SAM" id="Coils"/>
    </source>
</evidence>
<name>A0A7J7FVL6_CAMSI</name>
<feature type="compositionally biased region" description="Polar residues" evidence="2">
    <location>
        <begin position="589"/>
        <end position="602"/>
    </location>
</feature>
<evidence type="ECO:0000256" key="2">
    <source>
        <dbReference type="SAM" id="MobiDB-lite"/>
    </source>
</evidence>
<evidence type="ECO:0000313" key="4">
    <source>
        <dbReference type="Proteomes" id="UP000593564"/>
    </source>
</evidence>
<organism evidence="3 4">
    <name type="scientific">Camellia sinensis</name>
    <name type="common">Tea plant</name>
    <name type="synonym">Thea sinensis</name>
    <dbReference type="NCBI Taxonomy" id="4442"/>
    <lineage>
        <taxon>Eukaryota</taxon>
        <taxon>Viridiplantae</taxon>
        <taxon>Streptophyta</taxon>
        <taxon>Embryophyta</taxon>
        <taxon>Tracheophyta</taxon>
        <taxon>Spermatophyta</taxon>
        <taxon>Magnoliopsida</taxon>
        <taxon>eudicotyledons</taxon>
        <taxon>Gunneridae</taxon>
        <taxon>Pentapetalae</taxon>
        <taxon>asterids</taxon>
        <taxon>Ericales</taxon>
        <taxon>Theaceae</taxon>
        <taxon>Camellia</taxon>
    </lineage>
</organism>
<accession>A0A7J7FVL6</accession>